<feature type="region of interest" description="Disordered" evidence="1">
    <location>
        <begin position="112"/>
        <end position="139"/>
    </location>
</feature>
<feature type="compositionally biased region" description="Low complexity" evidence="1">
    <location>
        <begin position="126"/>
        <end position="139"/>
    </location>
</feature>
<organism evidence="4 5">
    <name type="scientific">Ramlibacter tataouinensis</name>
    <dbReference type="NCBI Taxonomy" id="94132"/>
    <lineage>
        <taxon>Bacteria</taxon>
        <taxon>Pseudomonadati</taxon>
        <taxon>Pseudomonadota</taxon>
        <taxon>Betaproteobacteria</taxon>
        <taxon>Burkholderiales</taxon>
        <taxon>Comamonadaceae</taxon>
        <taxon>Ramlibacter</taxon>
    </lineage>
</organism>
<dbReference type="RefSeq" id="WP_061499617.1">
    <property type="nucleotide sequence ID" value="NZ_CP010951.1"/>
</dbReference>
<evidence type="ECO:0000313" key="5">
    <source>
        <dbReference type="Proteomes" id="UP000070433"/>
    </source>
</evidence>
<feature type="region of interest" description="Disordered" evidence="1">
    <location>
        <begin position="265"/>
        <end position="301"/>
    </location>
</feature>
<feature type="chain" id="PRO_5007449715" description="Tetratricopeptide repeat protein" evidence="3">
    <location>
        <begin position="26"/>
        <end position="301"/>
    </location>
</feature>
<evidence type="ECO:0008006" key="6">
    <source>
        <dbReference type="Google" id="ProtNLM"/>
    </source>
</evidence>
<evidence type="ECO:0000313" key="4">
    <source>
        <dbReference type="EMBL" id="AMO23430.1"/>
    </source>
</evidence>
<feature type="region of interest" description="Disordered" evidence="1">
    <location>
        <begin position="238"/>
        <end position="257"/>
    </location>
</feature>
<sequence length="301" mass="30099">MKFASRLIGLLGVFLLSWFALSAGAQRADSEPTLAQIYQAANSGELQKAQGLIDQVLKAHPDSARAHYVKAELAARDKDFNLARAELSAAERLAPGLPFARPESVQALQNQINAPPRGGSTGGGASPAPAGADPGHSAGRSATGLAWGLGGLVAAVVVVALVMRRAGAAVRALEGGSAGEATRPAAPHEQTGPTTGPGAAANAPGQGPTIMRGLGAGLAVGAGALAAHELGRRILAEEGQPAPEGQRTGSIPPDLDAIDEGMRRKLNTGMGGENFGIADDVGWDDAGGAAAGDAGGDDWNP</sequence>
<keyword evidence="5" id="KW-1185">Reference proteome</keyword>
<feature type="transmembrane region" description="Helical" evidence="2">
    <location>
        <begin position="144"/>
        <end position="163"/>
    </location>
</feature>
<accession>A0A127JU04</accession>
<dbReference type="Proteomes" id="UP000070433">
    <property type="component" value="Chromosome"/>
</dbReference>
<keyword evidence="3" id="KW-0732">Signal</keyword>
<keyword evidence="2" id="KW-0472">Membrane</keyword>
<dbReference type="OrthoDB" id="5298822at2"/>
<dbReference type="InterPro" id="IPR011990">
    <property type="entry name" value="TPR-like_helical_dom_sf"/>
</dbReference>
<proteinExistence type="predicted"/>
<dbReference type="AlphaFoldDB" id="A0A127JU04"/>
<keyword evidence="2" id="KW-1133">Transmembrane helix</keyword>
<feature type="compositionally biased region" description="Low complexity" evidence="1">
    <location>
        <begin position="190"/>
        <end position="208"/>
    </location>
</feature>
<reference evidence="4 5" key="1">
    <citation type="journal article" date="2014" name="Int. J. Syst. Evol. Microbiol.">
        <title>Ramlibacter solisilvae sp. nov., isolated from forest soil, and emended description of the genus Ramlibacter.</title>
        <authorList>
            <person name="Lee H.J."/>
            <person name="Lee S.H."/>
            <person name="Lee S.S."/>
            <person name="Lee J.S."/>
            <person name="Kim Y."/>
            <person name="Kim S.C."/>
            <person name="Jeon C.O."/>
        </authorList>
    </citation>
    <scope>NUCLEOTIDE SEQUENCE [LARGE SCALE GENOMIC DNA]</scope>
    <source>
        <strain evidence="4 5">5-10</strain>
    </source>
</reference>
<protein>
    <recommendedName>
        <fullName evidence="6">Tetratricopeptide repeat protein</fullName>
    </recommendedName>
</protein>
<keyword evidence="2" id="KW-0812">Transmembrane</keyword>
<feature type="signal peptide" evidence="3">
    <location>
        <begin position="1"/>
        <end position="25"/>
    </location>
</feature>
<evidence type="ECO:0000256" key="2">
    <source>
        <dbReference type="SAM" id="Phobius"/>
    </source>
</evidence>
<feature type="compositionally biased region" description="Low complexity" evidence="1">
    <location>
        <begin position="276"/>
        <end position="288"/>
    </location>
</feature>
<dbReference type="SUPFAM" id="SSF48452">
    <property type="entry name" value="TPR-like"/>
    <property type="match status" value="1"/>
</dbReference>
<evidence type="ECO:0000256" key="1">
    <source>
        <dbReference type="SAM" id="MobiDB-lite"/>
    </source>
</evidence>
<evidence type="ECO:0000256" key="3">
    <source>
        <dbReference type="SAM" id="SignalP"/>
    </source>
</evidence>
<dbReference type="Gene3D" id="1.25.40.10">
    <property type="entry name" value="Tetratricopeptide repeat domain"/>
    <property type="match status" value="1"/>
</dbReference>
<feature type="region of interest" description="Disordered" evidence="1">
    <location>
        <begin position="174"/>
        <end position="208"/>
    </location>
</feature>
<name>A0A127JU04_9BURK</name>
<gene>
    <name evidence="4" type="ORF">UC35_11650</name>
</gene>
<dbReference type="EMBL" id="CP010951">
    <property type="protein sequence ID" value="AMO23430.1"/>
    <property type="molecule type" value="Genomic_DNA"/>
</dbReference>